<sequence length="130" mass="14499">MTDTDKFNSDLDRLLSRAAAPGAMTPGALAREMSRLFQINARDFGNLGEALSDYWTERYGPSLAQPEMRKPAADWLVHAYCLLSGCFEPAMDFPDEDWESIREIVSAEADDLDIQVLTEILTVIVDRGKA</sequence>
<keyword evidence="2" id="KW-1185">Reference proteome</keyword>
<name>A0AAE3JIE4_9SPIR</name>
<evidence type="ECO:0000313" key="1">
    <source>
        <dbReference type="EMBL" id="MCD1654193.1"/>
    </source>
</evidence>
<proteinExistence type="predicted"/>
<evidence type="ECO:0000313" key="2">
    <source>
        <dbReference type="Proteomes" id="UP001198163"/>
    </source>
</evidence>
<comment type="caution">
    <text evidence="1">The sequence shown here is derived from an EMBL/GenBank/DDBJ whole genome shotgun (WGS) entry which is preliminary data.</text>
</comment>
<reference evidence="1" key="1">
    <citation type="submission" date="2021-08" db="EMBL/GenBank/DDBJ databases">
        <title>Comparative analyses of Brucepasteria parasyntrophica and Teretinema zuelzerae.</title>
        <authorList>
            <person name="Song Y."/>
            <person name="Brune A."/>
        </authorList>
    </citation>
    <scope>NUCLEOTIDE SEQUENCE</scope>
    <source>
        <strain evidence="1">DSM 1903</strain>
    </source>
</reference>
<dbReference type="RefSeq" id="WP_230754183.1">
    <property type="nucleotide sequence ID" value="NZ_JAINWA010000001.1"/>
</dbReference>
<gene>
    <name evidence="1" type="ORF">K7J14_05695</name>
</gene>
<dbReference type="Proteomes" id="UP001198163">
    <property type="component" value="Unassembled WGS sequence"/>
</dbReference>
<accession>A0AAE3JIE4</accession>
<dbReference type="AlphaFoldDB" id="A0AAE3JIE4"/>
<protein>
    <submittedName>
        <fullName evidence="1">Uncharacterized protein</fullName>
    </submittedName>
</protein>
<dbReference type="EMBL" id="JAINWA010000001">
    <property type="protein sequence ID" value="MCD1654193.1"/>
    <property type="molecule type" value="Genomic_DNA"/>
</dbReference>
<organism evidence="1 2">
    <name type="scientific">Teretinema zuelzerae</name>
    <dbReference type="NCBI Taxonomy" id="156"/>
    <lineage>
        <taxon>Bacteria</taxon>
        <taxon>Pseudomonadati</taxon>
        <taxon>Spirochaetota</taxon>
        <taxon>Spirochaetia</taxon>
        <taxon>Spirochaetales</taxon>
        <taxon>Treponemataceae</taxon>
        <taxon>Teretinema</taxon>
    </lineage>
</organism>